<reference evidence="6 7" key="1">
    <citation type="submission" date="2017-06" db="EMBL/GenBank/DDBJ databases">
        <title>Ant-infecting Ophiocordyceps genomes reveal a high diversity of potential behavioral manipulation genes and a possible major role for enterotoxins.</title>
        <authorList>
            <person name="De Bekker C."/>
            <person name="Evans H.C."/>
            <person name="Brachmann A."/>
            <person name="Hughes D.P."/>
        </authorList>
    </citation>
    <scope>NUCLEOTIDE SEQUENCE [LARGE SCALE GENOMIC DNA]</scope>
    <source>
        <strain evidence="6 7">Map16</strain>
    </source>
</reference>
<dbReference type="AlphaFoldDB" id="A0A2C5ZHN8"/>
<dbReference type="GO" id="GO:0006307">
    <property type="term" value="P:DNA alkylation repair"/>
    <property type="evidence" value="ECO:0007669"/>
    <property type="project" value="TreeGrafter"/>
</dbReference>
<dbReference type="Proteomes" id="UP000226431">
    <property type="component" value="Unassembled WGS sequence"/>
</dbReference>
<keyword evidence="2" id="KW-0227">DNA damage</keyword>
<organism evidence="6 7">
    <name type="scientific">Ophiocordyceps camponoti-rufipedis</name>
    <dbReference type="NCBI Taxonomy" id="2004952"/>
    <lineage>
        <taxon>Eukaryota</taxon>
        <taxon>Fungi</taxon>
        <taxon>Dikarya</taxon>
        <taxon>Ascomycota</taxon>
        <taxon>Pezizomycotina</taxon>
        <taxon>Sordariomycetes</taxon>
        <taxon>Hypocreomycetidae</taxon>
        <taxon>Hypocreales</taxon>
        <taxon>Ophiocordycipitaceae</taxon>
        <taxon>Ophiocordyceps</taxon>
    </lineage>
</organism>
<keyword evidence="3" id="KW-0234">DNA repair</keyword>
<dbReference type="FunFam" id="1.10.340.30:FF:000004">
    <property type="entry name" value="DNA-3-methyladenine glycosylase II"/>
    <property type="match status" value="1"/>
</dbReference>
<proteinExistence type="inferred from homology"/>
<evidence type="ECO:0000256" key="1">
    <source>
        <dbReference type="ARBA" id="ARBA00010817"/>
    </source>
</evidence>
<gene>
    <name evidence="6" type="ORF">CDD80_4942</name>
</gene>
<dbReference type="GO" id="GO:0005634">
    <property type="term" value="C:nucleus"/>
    <property type="evidence" value="ECO:0007669"/>
    <property type="project" value="TreeGrafter"/>
</dbReference>
<evidence type="ECO:0000256" key="2">
    <source>
        <dbReference type="ARBA" id="ARBA00022763"/>
    </source>
</evidence>
<dbReference type="GO" id="GO:0032131">
    <property type="term" value="F:alkylated DNA binding"/>
    <property type="evidence" value="ECO:0007669"/>
    <property type="project" value="TreeGrafter"/>
</dbReference>
<dbReference type="STRING" id="2004952.A0A2C5ZHN8"/>
<dbReference type="CDD" id="cd00056">
    <property type="entry name" value="ENDO3c"/>
    <property type="match status" value="1"/>
</dbReference>
<dbReference type="InterPro" id="IPR003265">
    <property type="entry name" value="HhH-GPD_domain"/>
</dbReference>
<dbReference type="EMBL" id="NJES01000047">
    <property type="protein sequence ID" value="PHH79383.1"/>
    <property type="molecule type" value="Genomic_DNA"/>
</dbReference>
<evidence type="ECO:0000256" key="3">
    <source>
        <dbReference type="ARBA" id="ARBA00023204"/>
    </source>
</evidence>
<evidence type="ECO:0000313" key="6">
    <source>
        <dbReference type="EMBL" id="PHH79383.1"/>
    </source>
</evidence>
<dbReference type="SUPFAM" id="SSF48150">
    <property type="entry name" value="DNA-glycosylase"/>
    <property type="match status" value="1"/>
</dbReference>
<evidence type="ECO:0000256" key="4">
    <source>
        <dbReference type="SAM" id="MobiDB-lite"/>
    </source>
</evidence>
<dbReference type="PANTHER" id="PTHR43003">
    <property type="entry name" value="DNA-3-METHYLADENINE GLYCOSYLASE"/>
    <property type="match status" value="1"/>
</dbReference>
<evidence type="ECO:0000259" key="5">
    <source>
        <dbReference type="SMART" id="SM00478"/>
    </source>
</evidence>
<dbReference type="SMART" id="SM00478">
    <property type="entry name" value="ENDO3c"/>
    <property type="match status" value="1"/>
</dbReference>
<protein>
    <recommendedName>
        <fullName evidence="5">HhH-GPD domain-containing protein</fullName>
    </recommendedName>
</protein>
<dbReference type="PANTHER" id="PTHR43003:SF5">
    <property type="entry name" value="DNA-3-METHYLADENINE GLYCOSYLASE"/>
    <property type="match status" value="1"/>
</dbReference>
<dbReference type="Gene3D" id="1.10.1670.40">
    <property type="match status" value="1"/>
</dbReference>
<dbReference type="GO" id="GO:0008725">
    <property type="term" value="F:DNA-3-methyladenine glycosylase activity"/>
    <property type="evidence" value="ECO:0007669"/>
    <property type="project" value="TreeGrafter"/>
</dbReference>
<keyword evidence="7" id="KW-1185">Reference proteome</keyword>
<dbReference type="InterPro" id="IPR011257">
    <property type="entry name" value="DNA_glycosylase"/>
</dbReference>
<evidence type="ECO:0000313" key="7">
    <source>
        <dbReference type="Proteomes" id="UP000226431"/>
    </source>
</evidence>
<name>A0A2C5ZHN8_9HYPO</name>
<dbReference type="InterPro" id="IPR051912">
    <property type="entry name" value="Alkylbase_DNA_Glycosylase/TA"/>
</dbReference>
<dbReference type="Gene3D" id="1.10.340.30">
    <property type="entry name" value="Hypothetical protein, domain 2"/>
    <property type="match status" value="1"/>
</dbReference>
<dbReference type="GO" id="GO:0006285">
    <property type="term" value="P:base-excision repair, AP site formation"/>
    <property type="evidence" value="ECO:0007669"/>
    <property type="project" value="TreeGrafter"/>
</dbReference>
<dbReference type="GO" id="GO:0032993">
    <property type="term" value="C:protein-DNA complex"/>
    <property type="evidence" value="ECO:0007669"/>
    <property type="project" value="TreeGrafter"/>
</dbReference>
<comment type="similarity">
    <text evidence="1">Belongs to the alkylbase DNA glycosidase AlkA family.</text>
</comment>
<sequence length="361" mass="39829">MPLPLTRLLILLRDPPRLHLGLIQQMAAPRRSSRLSAQPETEAPTPTPLKRKRETAPDVAITPVTPTRKKQARPATSPARALQPARHETVTRLADPTATNATLVSPETSRLVASRRVGSESPSKVAAETKTKATTTKTLLQEACDHLIKVDERLRHLIEKHPCHMFSPQGLAEEVDPFESLASGIISQQVSGAAARSIKAKFVALFGRERFPQPSEVAACSVEHLRTAGLSQRKAEYIQGLAAKFVDGELSARMLLEAPYDELVAKLVAVRGLGKWSVEMFACFGLKRMDVFSVGDLGVQRGMAAFVGRDVAKLKAKGGKWKYMSEKDMLEMSARFAPYRSLFMWLMWRVGDSFTDVSTME</sequence>
<comment type="caution">
    <text evidence="6">The sequence shown here is derived from an EMBL/GenBank/DDBJ whole genome shotgun (WGS) entry which is preliminary data.</text>
</comment>
<feature type="domain" description="HhH-GPD" evidence="5">
    <location>
        <begin position="186"/>
        <end position="342"/>
    </location>
</feature>
<dbReference type="OrthoDB" id="415889at2759"/>
<accession>A0A2C5ZHN8</accession>
<dbReference type="Pfam" id="PF00730">
    <property type="entry name" value="HhH-GPD"/>
    <property type="match status" value="1"/>
</dbReference>
<dbReference type="GO" id="GO:0043916">
    <property type="term" value="F:DNA-7-methylguanine glycosylase activity"/>
    <property type="evidence" value="ECO:0007669"/>
    <property type="project" value="TreeGrafter"/>
</dbReference>
<feature type="region of interest" description="Disordered" evidence="4">
    <location>
        <begin position="27"/>
        <end position="90"/>
    </location>
</feature>